<proteinExistence type="predicted"/>
<keyword evidence="3" id="KW-1185">Reference proteome</keyword>
<dbReference type="Pfam" id="PF24359">
    <property type="entry name" value="DUF7515"/>
    <property type="match status" value="1"/>
</dbReference>
<feature type="region of interest" description="Disordered" evidence="1">
    <location>
        <begin position="106"/>
        <end position="151"/>
    </location>
</feature>
<dbReference type="Proteomes" id="UP000095287">
    <property type="component" value="Unplaced"/>
</dbReference>
<evidence type="ECO:0000313" key="3">
    <source>
        <dbReference type="Proteomes" id="UP000095287"/>
    </source>
</evidence>
<protein>
    <submittedName>
        <fullName evidence="4">DNA_pol3_finger domain-containing protein</fullName>
    </submittedName>
</protein>
<accession>A0A1I7Y266</accession>
<evidence type="ECO:0000259" key="2">
    <source>
        <dbReference type="Pfam" id="PF24359"/>
    </source>
</evidence>
<dbReference type="AlphaFoldDB" id="A0A1I7Y266"/>
<sequence>MDTTRQLRMARVYALCSVAATKGTATKATSIFRSMTGCDPVQMVRECGYPDFEIFLESEYMRDAIEMSYDDEGKKMFALLPNKKYDFLLQVTGRSAAAVGVMNANNVEKPPVDPQEQNQNKDGIPKQRGSISLAERAMRESVKRTNRINAG</sequence>
<organism evidence="3 4">
    <name type="scientific">Steinernema glaseri</name>
    <dbReference type="NCBI Taxonomy" id="37863"/>
    <lineage>
        <taxon>Eukaryota</taxon>
        <taxon>Metazoa</taxon>
        <taxon>Ecdysozoa</taxon>
        <taxon>Nematoda</taxon>
        <taxon>Chromadorea</taxon>
        <taxon>Rhabditida</taxon>
        <taxon>Tylenchina</taxon>
        <taxon>Panagrolaimomorpha</taxon>
        <taxon>Strongyloidoidea</taxon>
        <taxon>Steinernematidae</taxon>
        <taxon>Steinernema</taxon>
    </lineage>
</organism>
<name>A0A1I7Y266_9BILA</name>
<dbReference type="InterPro" id="IPR055937">
    <property type="entry name" value="DUF7515"/>
</dbReference>
<feature type="domain" description="DUF7515" evidence="2">
    <location>
        <begin position="15"/>
        <end position="85"/>
    </location>
</feature>
<reference evidence="4" key="1">
    <citation type="submission" date="2016-11" db="UniProtKB">
        <authorList>
            <consortium name="WormBaseParasite"/>
        </authorList>
    </citation>
    <scope>IDENTIFICATION</scope>
</reference>
<evidence type="ECO:0000313" key="4">
    <source>
        <dbReference type="WBParaSite" id="L893_g1198.t1"/>
    </source>
</evidence>
<dbReference type="WBParaSite" id="L893_g1198.t1">
    <property type="protein sequence ID" value="L893_g1198.t1"/>
    <property type="gene ID" value="L893_g1198"/>
</dbReference>
<evidence type="ECO:0000256" key="1">
    <source>
        <dbReference type="SAM" id="MobiDB-lite"/>
    </source>
</evidence>